<protein>
    <recommendedName>
        <fullName evidence="4">EF-hand domain-containing protein</fullName>
    </recommendedName>
</protein>
<dbReference type="InterPro" id="IPR028846">
    <property type="entry name" value="Recoverin"/>
</dbReference>
<dbReference type="InterPro" id="IPR011992">
    <property type="entry name" value="EF-hand-dom_pair"/>
</dbReference>
<name>A0ABM1YLB8_AEDAL</name>
<evidence type="ECO:0000313" key="6">
    <source>
        <dbReference type="Proteomes" id="UP000069940"/>
    </source>
</evidence>
<evidence type="ECO:0000313" key="5">
    <source>
        <dbReference type="EnsemblMetazoa" id="AALFPA23_010216.P14214"/>
    </source>
</evidence>
<evidence type="ECO:0000256" key="2">
    <source>
        <dbReference type="ARBA" id="ARBA00022737"/>
    </source>
</evidence>
<keyword evidence="2" id="KW-0677">Repeat</keyword>
<dbReference type="PRINTS" id="PR00450">
    <property type="entry name" value="RECOVERIN"/>
</dbReference>
<dbReference type="PROSITE" id="PS50222">
    <property type="entry name" value="EF_HAND_2"/>
    <property type="match status" value="2"/>
</dbReference>
<keyword evidence="1" id="KW-0479">Metal-binding</keyword>
<dbReference type="Gene3D" id="1.10.238.10">
    <property type="entry name" value="EF-hand"/>
    <property type="match status" value="1"/>
</dbReference>
<accession>A0ABM1YLB8</accession>
<dbReference type="Proteomes" id="UP000069940">
    <property type="component" value="Unassembled WGS sequence"/>
</dbReference>
<dbReference type="EnsemblMetazoa" id="AALFPA23_010216.R14214">
    <property type="protein sequence ID" value="AALFPA23_010216.P14214"/>
    <property type="gene ID" value="AALFPA23_010216"/>
</dbReference>
<evidence type="ECO:0000256" key="1">
    <source>
        <dbReference type="ARBA" id="ARBA00022723"/>
    </source>
</evidence>
<dbReference type="PROSITE" id="PS00018">
    <property type="entry name" value="EF_HAND_1"/>
    <property type="match status" value="1"/>
</dbReference>
<dbReference type="Pfam" id="PF13499">
    <property type="entry name" value="EF-hand_7"/>
    <property type="match status" value="1"/>
</dbReference>
<dbReference type="RefSeq" id="XP_019554621.2">
    <property type="nucleotide sequence ID" value="XM_019699076.3"/>
</dbReference>
<sequence>MSLDLTLESNEEIRFLNKISGFVRQLYKQTHFTARELEIVLLLYYKLLKDEHNGTVRSGGHPASSCISRQQFTTVFDTAFGMADNVMLGRIFSALDTGATSYVTMETWVQMMSLFLRGTFEEKVKYCFRVYDIQGDGMIRRDHMMLLLRSAFVKAQDEEVEEAVKDLVDIILHRMDVDRDGSISFEDYSETVRRAPEMLECFGKALPDRGHVYAFSRTFLERVRKF</sequence>
<reference evidence="6" key="1">
    <citation type="journal article" date="2015" name="Proc. Natl. Acad. Sci. U.S.A.">
        <title>Genome sequence of the Asian Tiger mosquito, Aedes albopictus, reveals insights into its biology, genetics, and evolution.</title>
        <authorList>
            <person name="Chen X.G."/>
            <person name="Jiang X."/>
            <person name="Gu J."/>
            <person name="Xu M."/>
            <person name="Wu Y."/>
            <person name="Deng Y."/>
            <person name="Zhang C."/>
            <person name="Bonizzoni M."/>
            <person name="Dermauw W."/>
            <person name="Vontas J."/>
            <person name="Armbruster P."/>
            <person name="Huang X."/>
            <person name="Yang Y."/>
            <person name="Zhang H."/>
            <person name="He W."/>
            <person name="Peng H."/>
            <person name="Liu Y."/>
            <person name="Wu K."/>
            <person name="Chen J."/>
            <person name="Lirakis M."/>
            <person name="Topalis P."/>
            <person name="Van Leeuwen T."/>
            <person name="Hall A.B."/>
            <person name="Jiang X."/>
            <person name="Thorpe C."/>
            <person name="Mueller R.L."/>
            <person name="Sun C."/>
            <person name="Waterhouse R.M."/>
            <person name="Yan G."/>
            <person name="Tu Z.J."/>
            <person name="Fang X."/>
            <person name="James A.A."/>
        </authorList>
    </citation>
    <scope>NUCLEOTIDE SEQUENCE [LARGE SCALE GENOMIC DNA]</scope>
    <source>
        <strain evidence="6">Foshan</strain>
    </source>
</reference>
<dbReference type="PANTHER" id="PTHR23055">
    <property type="entry name" value="CALCIUM BINDING PROTEINS"/>
    <property type="match status" value="1"/>
</dbReference>
<keyword evidence="6" id="KW-1185">Reference proteome</keyword>
<keyword evidence="3" id="KW-0106">Calcium</keyword>
<feature type="domain" description="EF-hand" evidence="4">
    <location>
        <begin position="119"/>
        <end position="154"/>
    </location>
</feature>
<reference evidence="5" key="2">
    <citation type="submission" date="2025-05" db="UniProtKB">
        <authorList>
            <consortium name="EnsemblMetazoa"/>
        </authorList>
    </citation>
    <scope>IDENTIFICATION</scope>
    <source>
        <strain evidence="5">Foshan</strain>
    </source>
</reference>
<dbReference type="InterPro" id="IPR002048">
    <property type="entry name" value="EF_hand_dom"/>
</dbReference>
<evidence type="ECO:0000259" key="4">
    <source>
        <dbReference type="PROSITE" id="PS50222"/>
    </source>
</evidence>
<dbReference type="PANTHER" id="PTHR23055:SF190">
    <property type="entry name" value="AT17667P-RELATED"/>
    <property type="match status" value="1"/>
</dbReference>
<dbReference type="InterPro" id="IPR018247">
    <property type="entry name" value="EF_Hand_1_Ca_BS"/>
</dbReference>
<dbReference type="SUPFAM" id="SSF47473">
    <property type="entry name" value="EF-hand"/>
    <property type="match status" value="1"/>
</dbReference>
<feature type="domain" description="EF-hand" evidence="4">
    <location>
        <begin position="163"/>
        <end position="198"/>
    </location>
</feature>
<dbReference type="CDD" id="cd00051">
    <property type="entry name" value="EFh"/>
    <property type="match status" value="1"/>
</dbReference>
<proteinExistence type="predicted"/>
<evidence type="ECO:0000256" key="3">
    <source>
        <dbReference type="ARBA" id="ARBA00022837"/>
    </source>
</evidence>
<dbReference type="GeneID" id="109424018"/>
<organism evidence="5 6">
    <name type="scientific">Aedes albopictus</name>
    <name type="common">Asian tiger mosquito</name>
    <name type="synonym">Stegomyia albopicta</name>
    <dbReference type="NCBI Taxonomy" id="7160"/>
    <lineage>
        <taxon>Eukaryota</taxon>
        <taxon>Metazoa</taxon>
        <taxon>Ecdysozoa</taxon>
        <taxon>Arthropoda</taxon>
        <taxon>Hexapoda</taxon>
        <taxon>Insecta</taxon>
        <taxon>Pterygota</taxon>
        <taxon>Neoptera</taxon>
        <taxon>Endopterygota</taxon>
        <taxon>Diptera</taxon>
        <taxon>Nematocera</taxon>
        <taxon>Culicoidea</taxon>
        <taxon>Culicidae</taxon>
        <taxon>Culicinae</taxon>
        <taxon>Aedini</taxon>
        <taxon>Aedes</taxon>
        <taxon>Stegomyia</taxon>
    </lineage>
</organism>